<evidence type="ECO:0000313" key="2">
    <source>
        <dbReference type="Proteomes" id="UP000745663"/>
    </source>
</evidence>
<dbReference type="SUPFAM" id="SSF51717">
    <property type="entry name" value="Dihydropteroate synthetase-like"/>
    <property type="match status" value="1"/>
</dbReference>
<dbReference type="RefSeq" id="WP_203585812.1">
    <property type="nucleotide sequence ID" value="NZ_JACOPV010000036.1"/>
</dbReference>
<dbReference type="EMBL" id="JACOPV010000036">
    <property type="protein sequence ID" value="MBM5461578.1"/>
    <property type="molecule type" value="Genomic_DNA"/>
</dbReference>
<protein>
    <submittedName>
        <fullName evidence="1">DUF3363 domain-containing protein</fullName>
    </submittedName>
</protein>
<dbReference type="Pfam" id="PF11843">
    <property type="entry name" value="DUF3363"/>
    <property type="match status" value="1"/>
</dbReference>
<comment type="caution">
    <text evidence="1">The sequence shown here is derived from an EMBL/GenBank/DDBJ whole genome shotgun (WGS) entry which is preliminary data.</text>
</comment>
<dbReference type="InterPro" id="IPR011005">
    <property type="entry name" value="Dihydropteroate_synth-like_sf"/>
</dbReference>
<name>A0ABS2C6T1_9PSED</name>
<gene>
    <name evidence="1" type="ORF">H8F21_28915</name>
</gene>
<reference evidence="1 2" key="1">
    <citation type="submission" date="2020-08" db="EMBL/GenBank/DDBJ databases">
        <title>Description of novel Pseudomonas species.</title>
        <authorList>
            <person name="Duman M."/>
            <person name="Mulet M."/>
            <person name="Altun S."/>
            <person name="Saticioglu I.B."/>
            <person name="Lalucat J."/>
            <person name="Garcia-Valdes E."/>
        </authorList>
    </citation>
    <scope>NUCLEOTIDE SEQUENCE [LARGE SCALE GENOMIC DNA]</scope>
    <source>
        <strain evidence="1 2">P66</strain>
    </source>
</reference>
<dbReference type="Proteomes" id="UP000745663">
    <property type="component" value="Unassembled WGS sequence"/>
</dbReference>
<dbReference type="InterPro" id="IPR021795">
    <property type="entry name" value="DUF3363"/>
</dbReference>
<organism evidence="1 2">
    <name type="scientific">Pseudomonas arcuscaelestis</name>
    <dbReference type="NCBI Taxonomy" id="2710591"/>
    <lineage>
        <taxon>Bacteria</taxon>
        <taxon>Pseudomonadati</taxon>
        <taxon>Pseudomonadota</taxon>
        <taxon>Gammaproteobacteria</taxon>
        <taxon>Pseudomonadales</taxon>
        <taxon>Pseudomonadaceae</taxon>
        <taxon>Pseudomonas</taxon>
    </lineage>
</organism>
<feature type="non-terminal residue" evidence="1">
    <location>
        <position position="1"/>
    </location>
</feature>
<evidence type="ECO:0000313" key="1">
    <source>
        <dbReference type="EMBL" id="MBM5461578.1"/>
    </source>
</evidence>
<accession>A0ABS2C6T1</accession>
<keyword evidence="2" id="KW-1185">Reference proteome</keyword>
<sequence>TRTGHLRPEDALDEIVRFFEARVSALRRSGVAADRLILDPGMDRRLVHGETADLAPTGFGQQVREAMDQRREHHIEQRDATRNRDGRIFYRRNLLATLREREVARAGAEMAEGKALPFRAAKDGESVSGKFTGTVQLTSGKFAIVEKSHEFTLVPWRPIIDRQLGREVMGIVQGGSVSWQLGRQRGLER</sequence>
<proteinExistence type="predicted"/>